<dbReference type="RefSeq" id="WP_264846476.1">
    <property type="nucleotide sequence ID" value="NZ_BPMA01000021.1"/>
</dbReference>
<feature type="transmembrane region" description="Helical" evidence="7">
    <location>
        <begin position="70"/>
        <end position="90"/>
    </location>
</feature>
<comment type="similarity">
    <text evidence="2">Belongs to the DoxX family.</text>
</comment>
<evidence type="ECO:0000256" key="6">
    <source>
        <dbReference type="ARBA" id="ARBA00023136"/>
    </source>
</evidence>
<evidence type="ECO:0000313" key="10">
    <source>
        <dbReference type="Proteomes" id="UP001207736"/>
    </source>
</evidence>
<keyword evidence="4 7" id="KW-0812">Transmembrane</keyword>
<comment type="caution">
    <text evidence="8">The sequence shown here is derived from an EMBL/GenBank/DDBJ whole genome shotgun (WGS) entry which is preliminary data.</text>
</comment>
<protein>
    <submittedName>
        <fullName evidence="8">GntR family transcriptional regulator</fullName>
    </submittedName>
</protein>
<keyword evidence="3" id="KW-1003">Cell membrane</keyword>
<evidence type="ECO:0000256" key="5">
    <source>
        <dbReference type="ARBA" id="ARBA00022989"/>
    </source>
</evidence>
<proteinExistence type="inferred from homology"/>
<feature type="transmembrane region" description="Helical" evidence="7">
    <location>
        <begin position="7"/>
        <end position="25"/>
    </location>
</feature>
<sequence length="130" mass="13790">MKNVNLGLLIMRLSVGVLMLLHGIAKLNGVGHIKGMLENQGLPTILAYGAYLGEIVAPLLLIVGYRTRFAALMLVINCIAIIFLGGYSVLGLGQYGGWSAELPGLFLFGALALFFTGGGKYALSTKSSWD</sequence>
<keyword evidence="11" id="KW-1185">Reference proteome</keyword>
<dbReference type="PANTHER" id="PTHR33452:SF1">
    <property type="entry name" value="INNER MEMBRANE PROTEIN YPHA-RELATED"/>
    <property type="match status" value="1"/>
</dbReference>
<gene>
    <name evidence="8" type="ORF">RCZ15_20180</name>
    <name evidence="9" type="ORF">RCZ16_05480</name>
</gene>
<dbReference type="EMBL" id="BQKB01000009">
    <property type="protein sequence ID" value="GJM52230.1"/>
    <property type="molecule type" value="Genomic_DNA"/>
</dbReference>
<keyword evidence="5 7" id="KW-1133">Transmembrane helix</keyword>
<evidence type="ECO:0000313" key="8">
    <source>
        <dbReference type="EMBL" id="GJM51045.1"/>
    </source>
</evidence>
<feature type="transmembrane region" description="Helical" evidence="7">
    <location>
        <begin position="45"/>
        <end position="63"/>
    </location>
</feature>
<dbReference type="Pfam" id="PF07681">
    <property type="entry name" value="DoxX"/>
    <property type="match status" value="1"/>
</dbReference>
<organism evidence="8 10">
    <name type="scientific">Capnocytophaga catalasegens</name>
    <dbReference type="NCBI Taxonomy" id="1004260"/>
    <lineage>
        <taxon>Bacteria</taxon>
        <taxon>Pseudomonadati</taxon>
        <taxon>Bacteroidota</taxon>
        <taxon>Flavobacteriia</taxon>
        <taxon>Flavobacteriales</taxon>
        <taxon>Flavobacteriaceae</taxon>
        <taxon>Capnocytophaga</taxon>
    </lineage>
</organism>
<evidence type="ECO:0000256" key="7">
    <source>
        <dbReference type="SAM" id="Phobius"/>
    </source>
</evidence>
<feature type="transmembrane region" description="Helical" evidence="7">
    <location>
        <begin position="102"/>
        <end position="123"/>
    </location>
</feature>
<name>A0AAV5AXF5_9FLAO</name>
<evidence type="ECO:0000313" key="9">
    <source>
        <dbReference type="EMBL" id="GJM52230.1"/>
    </source>
</evidence>
<evidence type="ECO:0000256" key="1">
    <source>
        <dbReference type="ARBA" id="ARBA00004651"/>
    </source>
</evidence>
<evidence type="ECO:0000313" key="11">
    <source>
        <dbReference type="Proteomes" id="UP001208692"/>
    </source>
</evidence>
<dbReference type="InterPro" id="IPR032808">
    <property type="entry name" value="DoxX"/>
</dbReference>
<dbReference type="Proteomes" id="UP001208692">
    <property type="component" value="Unassembled WGS sequence"/>
</dbReference>
<evidence type="ECO:0000256" key="2">
    <source>
        <dbReference type="ARBA" id="ARBA00006679"/>
    </source>
</evidence>
<dbReference type="AlphaFoldDB" id="A0AAV5AXF5"/>
<accession>A0AAV5AXF5</accession>
<dbReference type="Proteomes" id="UP001207736">
    <property type="component" value="Unassembled WGS sequence"/>
</dbReference>
<comment type="subcellular location">
    <subcellularLocation>
        <location evidence="1">Cell membrane</location>
        <topology evidence="1">Multi-pass membrane protein</topology>
    </subcellularLocation>
</comment>
<dbReference type="InterPro" id="IPR051907">
    <property type="entry name" value="DoxX-like_oxidoreductase"/>
</dbReference>
<evidence type="ECO:0000256" key="3">
    <source>
        <dbReference type="ARBA" id="ARBA00022475"/>
    </source>
</evidence>
<dbReference type="GO" id="GO:0005886">
    <property type="term" value="C:plasma membrane"/>
    <property type="evidence" value="ECO:0007669"/>
    <property type="project" value="UniProtKB-SubCell"/>
</dbReference>
<evidence type="ECO:0000256" key="4">
    <source>
        <dbReference type="ARBA" id="ARBA00022692"/>
    </source>
</evidence>
<reference evidence="8 11" key="1">
    <citation type="submission" date="2021-11" db="EMBL/GenBank/DDBJ databases">
        <title>Draft genome sequence of Capnocytophaga sp. strain KC07075 isolated from cat oral cavity.</title>
        <authorList>
            <person name="Suzuki M."/>
            <person name="Imaoka K."/>
            <person name="Kimura M."/>
            <person name="Morikawa S."/>
            <person name="Maeda K."/>
        </authorList>
    </citation>
    <scope>NUCLEOTIDE SEQUENCE</scope>
    <source>
        <strain evidence="8">KC07075</strain>
        <strain evidence="9 11">KC07079</strain>
    </source>
</reference>
<dbReference type="EMBL" id="BQKA01000036">
    <property type="protein sequence ID" value="GJM51045.1"/>
    <property type="molecule type" value="Genomic_DNA"/>
</dbReference>
<dbReference type="PANTHER" id="PTHR33452">
    <property type="entry name" value="OXIDOREDUCTASE CATD-RELATED"/>
    <property type="match status" value="1"/>
</dbReference>
<keyword evidence="6 7" id="KW-0472">Membrane</keyword>